<accession>A0A4E0R0Y5</accession>
<feature type="compositionally biased region" description="Basic and acidic residues" evidence="1">
    <location>
        <begin position="152"/>
        <end position="166"/>
    </location>
</feature>
<feature type="compositionally biased region" description="Polar residues" evidence="1">
    <location>
        <begin position="131"/>
        <end position="146"/>
    </location>
</feature>
<feature type="compositionally biased region" description="Polar residues" evidence="1">
    <location>
        <begin position="251"/>
        <end position="265"/>
    </location>
</feature>
<sequence length="293" mass="31450">MPMFFSNCSLFFYSTATVWHDPFVAHLFAHFQGTFIFFRKLKMDDRPLNAGGAYKINWDEIDENFNPFAGKLDSKSSAKSPKPVPPPRSPAKVSSKGDGPAQVEPPIPGDAPSESKTTVPPAQTPVEPVTDSPSKSEPGKSPNQLPNAEALTEQKTEASPKSDSSKKSAKMKPAVRKPISSGVPNGQPEKVSNTAGNESKPLDSEPEEFPKPTPHSGPSPEQLAKALENVELCEPGPSKQSPRPDDPATGAATSIRKTPPDSSEPPNDAATGELPPVRFVKNEFFLHSTSLFP</sequence>
<evidence type="ECO:0000313" key="2">
    <source>
        <dbReference type="EMBL" id="THD19626.1"/>
    </source>
</evidence>
<reference evidence="2" key="1">
    <citation type="submission" date="2019-03" db="EMBL/GenBank/DDBJ databases">
        <title>Improved annotation for the trematode Fasciola hepatica.</title>
        <authorList>
            <person name="Choi Y.-J."/>
            <person name="Martin J."/>
            <person name="Mitreva M."/>
        </authorList>
    </citation>
    <scope>NUCLEOTIDE SEQUENCE [LARGE SCALE GENOMIC DNA]</scope>
</reference>
<dbReference type="EMBL" id="JXXN02005962">
    <property type="protein sequence ID" value="THD19626.1"/>
    <property type="molecule type" value="Genomic_DNA"/>
</dbReference>
<organism evidence="2 3">
    <name type="scientific">Fasciola hepatica</name>
    <name type="common">Liver fluke</name>
    <dbReference type="NCBI Taxonomy" id="6192"/>
    <lineage>
        <taxon>Eukaryota</taxon>
        <taxon>Metazoa</taxon>
        <taxon>Spiralia</taxon>
        <taxon>Lophotrochozoa</taxon>
        <taxon>Platyhelminthes</taxon>
        <taxon>Trematoda</taxon>
        <taxon>Digenea</taxon>
        <taxon>Plagiorchiida</taxon>
        <taxon>Echinostomata</taxon>
        <taxon>Echinostomatoidea</taxon>
        <taxon>Fasciolidae</taxon>
        <taxon>Fasciola</taxon>
    </lineage>
</organism>
<name>A0A4E0R0Y5_FASHE</name>
<evidence type="ECO:0000256" key="1">
    <source>
        <dbReference type="SAM" id="MobiDB-lite"/>
    </source>
</evidence>
<proteinExistence type="predicted"/>
<gene>
    <name evidence="2" type="ORF">D915_009528</name>
</gene>
<feature type="region of interest" description="Disordered" evidence="1">
    <location>
        <begin position="72"/>
        <end position="276"/>
    </location>
</feature>
<evidence type="ECO:0000313" key="3">
    <source>
        <dbReference type="Proteomes" id="UP000230066"/>
    </source>
</evidence>
<dbReference type="Proteomes" id="UP000230066">
    <property type="component" value="Unassembled WGS sequence"/>
</dbReference>
<protein>
    <submittedName>
        <fullName evidence="2">Uncharacterized protein</fullName>
    </submittedName>
</protein>
<keyword evidence="3" id="KW-1185">Reference proteome</keyword>
<dbReference type="AlphaFoldDB" id="A0A4E0R0Y5"/>
<comment type="caution">
    <text evidence="2">The sequence shown here is derived from an EMBL/GenBank/DDBJ whole genome shotgun (WGS) entry which is preliminary data.</text>
</comment>